<dbReference type="PANTHER" id="PTHR38681">
    <property type="entry name" value="RETROVIRUS-RELATED POL POLYPROTEIN FROM TRANSPOSON 412-LIKE PROTEIN-RELATED"/>
    <property type="match status" value="1"/>
</dbReference>
<evidence type="ECO:0000259" key="2">
    <source>
        <dbReference type="PROSITE" id="PS50994"/>
    </source>
</evidence>
<dbReference type="GO" id="GO:0003676">
    <property type="term" value="F:nucleic acid binding"/>
    <property type="evidence" value="ECO:0007669"/>
    <property type="project" value="InterPro"/>
</dbReference>
<dbReference type="InParanoid" id="A0A7M7HL92"/>
<dbReference type="PANTHER" id="PTHR38681:SF2">
    <property type="entry name" value="RNA-DIRECTED DNA POLYMERASE"/>
    <property type="match status" value="1"/>
</dbReference>
<organism evidence="3 4">
    <name type="scientific">Strongylocentrotus purpuratus</name>
    <name type="common">Purple sea urchin</name>
    <dbReference type="NCBI Taxonomy" id="7668"/>
    <lineage>
        <taxon>Eukaryota</taxon>
        <taxon>Metazoa</taxon>
        <taxon>Echinodermata</taxon>
        <taxon>Eleutherozoa</taxon>
        <taxon>Echinozoa</taxon>
        <taxon>Echinoidea</taxon>
        <taxon>Euechinoidea</taxon>
        <taxon>Echinacea</taxon>
        <taxon>Camarodonta</taxon>
        <taxon>Echinidea</taxon>
        <taxon>Strongylocentrotidae</taxon>
        <taxon>Strongylocentrotus</taxon>
    </lineage>
</organism>
<feature type="domain" description="Integrase catalytic" evidence="2">
    <location>
        <begin position="1"/>
        <end position="51"/>
    </location>
</feature>
<proteinExistence type="predicted"/>
<protein>
    <recommendedName>
        <fullName evidence="2">Integrase catalytic domain-containing protein</fullName>
    </recommendedName>
</protein>
<dbReference type="Proteomes" id="UP000007110">
    <property type="component" value="Unassembled WGS sequence"/>
</dbReference>
<feature type="compositionally biased region" description="Low complexity" evidence="1">
    <location>
        <begin position="99"/>
        <end position="110"/>
    </location>
</feature>
<dbReference type="PROSITE" id="PS50994">
    <property type="entry name" value="INTEGRASE"/>
    <property type="match status" value="1"/>
</dbReference>
<dbReference type="InterPro" id="IPR036397">
    <property type="entry name" value="RNaseH_sf"/>
</dbReference>
<dbReference type="AlphaFoldDB" id="A0A7M7HL92"/>
<reference evidence="3" key="2">
    <citation type="submission" date="2021-01" db="UniProtKB">
        <authorList>
            <consortium name="EnsemblMetazoa"/>
        </authorList>
    </citation>
    <scope>IDENTIFICATION</scope>
</reference>
<dbReference type="InterPro" id="IPR012337">
    <property type="entry name" value="RNaseH-like_sf"/>
</dbReference>
<feature type="region of interest" description="Disordered" evidence="1">
    <location>
        <begin position="79"/>
        <end position="125"/>
    </location>
</feature>
<dbReference type="KEGG" id="spu:105444759"/>
<reference evidence="4" key="1">
    <citation type="submission" date="2015-02" db="EMBL/GenBank/DDBJ databases">
        <title>Genome sequencing for Strongylocentrotus purpuratus.</title>
        <authorList>
            <person name="Murali S."/>
            <person name="Liu Y."/>
            <person name="Vee V."/>
            <person name="English A."/>
            <person name="Wang M."/>
            <person name="Skinner E."/>
            <person name="Han Y."/>
            <person name="Muzny D.M."/>
            <person name="Worley K.C."/>
            <person name="Gibbs R.A."/>
        </authorList>
    </citation>
    <scope>NUCLEOTIDE SEQUENCE</scope>
</reference>
<dbReference type="GeneID" id="105444759"/>
<dbReference type="Gene3D" id="3.30.420.10">
    <property type="entry name" value="Ribonuclease H-like superfamily/Ribonuclease H"/>
    <property type="match status" value="1"/>
</dbReference>
<sequence>MVTTDRSRQFKSALFTALTRLLGTKHIRTTAYHPSANGLVERYHYQLTAYLFERDHAYWTGTLHMVLLSIRTTIKSRHRPFARPTSLRHETHQNDRVPSSSKRSCRAFSSPAQGIAHETRPRLLD</sequence>
<evidence type="ECO:0000313" key="3">
    <source>
        <dbReference type="EnsemblMetazoa" id="XP_011677725"/>
    </source>
</evidence>
<dbReference type="SUPFAM" id="SSF53098">
    <property type="entry name" value="Ribonuclease H-like"/>
    <property type="match status" value="1"/>
</dbReference>
<dbReference type="EnsemblMetazoa" id="XM_011679423">
    <property type="protein sequence ID" value="XP_011677725"/>
    <property type="gene ID" value="LOC105444759"/>
</dbReference>
<evidence type="ECO:0000313" key="4">
    <source>
        <dbReference type="Proteomes" id="UP000007110"/>
    </source>
</evidence>
<keyword evidence="4" id="KW-1185">Reference proteome</keyword>
<dbReference type="GO" id="GO:0015074">
    <property type="term" value="P:DNA integration"/>
    <property type="evidence" value="ECO:0007669"/>
    <property type="project" value="InterPro"/>
</dbReference>
<dbReference type="OrthoDB" id="422540at2759"/>
<evidence type="ECO:0000256" key="1">
    <source>
        <dbReference type="SAM" id="MobiDB-lite"/>
    </source>
</evidence>
<name>A0A7M7HL92_STRPU</name>
<dbReference type="InterPro" id="IPR001584">
    <property type="entry name" value="Integrase_cat-core"/>
</dbReference>
<accession>A0A7M7HL92</accession>
<dbReference type="RefSeq" id="XP_011677725.1">
    <property type="nucleotide sequence ID" value="XM_011679423.1"/>
</dbReference>